<keyword evidence="5" id="KW-0408">Iron</keyword>
<dbReference type="InterPro" id="IPR012292">
    <property type="entry name" value="Globin/Proto"/>
</dbReference>
<evidence type="ECO:0000256" key="1">
    <source>
        <dbReference type="ARBA" id="ARBA00001971"/>
    </source>
</evidence>
<evidence type="ECO:0000313" key="7">
    <source>
        <dbReference type="Proteomes" id="UP001209885"/>
    </source>
</evidence>
<sequence>MSTTVNQKSLYERLGGANGIEALVDDIVDAHMKNPVVKARFLPLKEDQNHYNEVRRHLINFLASGSGGPEEYTGKDMPAAHKGMNISAGEYMSVIDDIMFALKKHNIDEESQKDVLAIAYSLKDQMIGK</sequence>
<evidence type="ECO:0000313" key="6">
    <source>
        <dbReference type="EMBL" id="MCX2745514.1"/>
    </source>
</evidence>
<evidence type="ECO:0000256" key="3">
    <source>
        <dbReference type="ARBA" id="ARBA00022617"/>
    </source>
</evidence>
<dbReference type="SUPFAM" id="SSF46458">
    <property type="entry name" value="Globin-like"/>
    <property type="match status" value="1"/>
</dbReference>
<protein>
    <submittedName>
        <fullName evidence="6">Group 1 truncated hemoglobin</fullName>
    </submittedName>
</protein>
<dbReference type="InterPro" id="IPR009050">
    <property type="entry name" value="Globin-like_sf"/>
</dbReference>
<dbReference type="Proteomes" id="UP001209885">
    <property type="component" value="Unassembled WGS sequence"/>
</dbReference>
<dbReference type="InterPro" id="IPR019795">
    <property type="entry name" value="Globin_bac-like_CS"/>
</dbReference>
<keyword evidence="7" id="KW-1185">Reference proteome</keyword>
<evidence type="ECO:0000256" key="4">
    <source>
        <dbReference type="ARBA" id="ARBA00022723"/>
    </source>
</evidence>
<keyword evidence="4" id="KW-0479">Metal-binding</keyword>
<dbReference type="EMBL" id="JAPFQN010000010">
    <property type="protein sequence ID" value="MCX2745514.1"/>
    <property type="molecule type" value="Genomic_DNA"/>
</dbReference>
<comment type="cofactor">
    <cofactor evidence="1">
        <name>heme</name>
        <dbReference type="ChEBI" id="CHEBI:30413"/>
    </cofactor>
</comment>
<dbReference type="InterPro" id="IPR001486">
    <property type="entry name" value="Hemoglobin_trunc"/>
</dbReference>
<dbReference type="CDD" id="cd00454">
    <property type="entry name" value="TrHb1_N"/>
    <property type="match status" value="1"/>
</dbReference>
<name>A0ABT3RUR6_9BACT</name>
<evidence type="ECO:0000256" key="2">
    <source>
        <dbReference type="ARBA" id="ARBA00022448"/>
    </source>
</evidence>
<dbReference type="Gene3D" id="1.10.490.10">
    <property type="entry name" value="Globins"/>
    <property type="match status" value="1"/>
</dbReference>
<reference evidence="6 7" key="1">
    <citation type="submission" date="2022-11" db="EMBL/GenBank/DDBJ databases">
        <title>The characterization of three novel Bacteroidetes species and genomic analysis of their roles in tidal elemental geochemical cycles.</title>
        <authorList>
            <person name="Ma K."/>
        </authorList>
    </citation>
    <scope>NUCLEOTIDE SEQUENCE [LARGE SCALE GENOMIC DNA]</scope>
    <source>
        <strain evidence="6 7">M17</strain>
    </source>
</reference>
<accession>A0ABT3RUR6</accession>
<dbReference type="PROSITE" id="PS01213">
    <property type="entry name" value="GLOBIN_FAM_2"/>
    <property type="match status" value="1"/>
</dbReference>
<proteinExistence type="predicted"/>
<dbReference type="Pfam" id="PF01152">
    <property type="entry name" value="Bac_globin"/>
    <property type="match status" value="1"/>
</dbReference>
<keyword evidence="3" id="KW-0349">Heme</keyword>
<gene>
    <name evidence="6" type="ORF">OO013_16660</name>
</gene>
<evidence type="ECO:0000256" key="5">
    <source>
        <dbReference type="ARBA" id="ARBA00023004"/>
    </source>
</evidence>
<keyword evidence="2" id="KW-0813">Transport</keyword>
<organism evidence="6 7">
    <name type="scientific">Mangrovivirga halotolerans</name>
    <dbReference type="NCBI Taxonomy" id="2993936"/>
    <lineage>
        <taxon>Bacteria</taxon>
        <taxon>Pseudomonadati</taxon>
        <taxon>Bacteroidota</taxon>
        <taxon>Cytophagia</taxon>
        <taxon>Cytophagales</taxon>
        <taxon>Mangrovivirgaceae</taxon>
        <taxon>Mangrovivirga</taxon>
    </lineage>
</organism>
<dbReference type="RefSeq" id="WP_266058106.1">
    <property type="nucleotide sequence ID" value="NZ_JAPFQN010000010.1"/>
</dbReference>
<comment type="caution">
    <text evidence="6">The sequence shown here is derived from an EMBL/GenBank/DDBJ whole genome shotgun (WGS) entry which is preliminary data.</text>
</comment>